<evidence type="ECO:0000313" key="6">
    <source>
        <dbReference type="Proteomes" id="UP000694546"/>
    </source>
</evidence>
<dbReference type="Ensembl" id="ENSGMOT00000007121.2">
    <property type="protein sequence ID" value="ENSGMOP00000006921.2"/>
    <property type="gene ID" value="ENSGMOG00000006519.2"/>
</dbReference>
<dbReference type="PANTHER" id="PTHR11430">
    <property type="entry name" value="LIPOCALIN"/>
    <property type="match status" value="1"/>
</dbReference>
<organism evidence="5 6">
    <name type="scientific">Gadus morhua</name>
    <name type="common">Atlantic cod</name>
    <dbReference type="NCBI Taxonomy" id="8049"/>
    <lineage>
        <taxon>Eukaryota</taxon>
        <taxon>Metazoa</taxon>
        <taxon>Chordata</taxon>
        <taxon>Craniata</taxon>
        <taxon>Vertebrata</taxon>
        <taxon>Euteleostomi</taxon>
        <taxon>Actinopterygii</taxon>
        <taxon>Neopterygii</taxon>
        <taxon>Teleostei</taxon>
        <taxon>Neoteleostei</taxon>
        <taxon>Acanthomorphata</taxon>
        <taxon>Zeiogadaria</taxon>
        <taxon>Gadariae</taxon>
        <taxon>Gadiformes</taxon>
        <taxon>Gadoidei</taxon>
        <taxon>Gadidae</taxon>
        <taxon>Gadus</taxon>
    </lineage>
</organism>
<dbReference type="PRINTS" id="PR01254">
    <property type="entry name" value="PGNDSYNTHASE"/>
</dbReference>
<feature type="domain" description="Lipocalin/cytosolic fatty-acid binding" evidence="4">
    <location>
        <begin position="31"/>
        <end position="171"/>
    </location>
</feature>
<keyword evidence="3" id="KW-0732">Signal</keyword>
<dbReference type="PANTHER" id="PTHR11430:SF63">
    <property type="entry name" value="LOC555483 PROTEIN-RELATED"/>
    <property type="match status" value="1"/>
</dbReference>
<name>A0A8C4Z464_GADMO</name>
<evidence type="ECO:0000256" key="1">
    <source>
        <dbReference type="ARBA" id="ARBA00006889"/>
    </source>
</evidence>
<dbReference type="InterPro" id="IPR022272">
    <property type="entry name" value="Lipocalin_CS"/>
</dbReference>
<evidence type="ECO:0000256" key="2">
    <source>
        <dbReference type="RuleBase" id="RU003695"/>
    </source>
</evidence>
<dbReference type="GO" id="GO:0036094">
    <property type="term" value="F:small molecule binding"/>
    <property type="evidence" value="ECO:0007669"/>
    <property type="project" value="InterPro"/>
</dbReference>
<dbReference type="Pfam" id="PF00061">
    <property type="entry name" value="Lipocalin"/>
    <property type="match status" value="1"/>
</dbReference>
<accession>A0A8C4Z464</accession>
<dbReference type="InterPro" id="IPR012674">
    <property type="entry name" value="Calycin"/>
</dbReference>
<dbReference type="SUPFAM" id="SSF50814">
    <property type="entry name" value="Lipocalins"/>
    <property type="match status" value="1"/>
</dbReference>
<feature type="chain" id="PRO_5047393312" evidence="3">
    <location>
        <begin position="18"/>
        <end position="188"/>
    </location>
</feature>
<proteinExistence type="inferred from homology"/>
<dbReference type="Proteomes" id="UP000694546">
    <property type="component" value="Chromosome 4"/>
</dbReference>
<dbReference type="AlphaFoldDB" id="A0A8C4Z464"/>
<dbReference type="OMA" id="QKFAGKW"/>
<evidence type="ECO:0000259" key="4">
    <source>
        <dbReference type="Pfam" id="PF00061"/>
    </source>
</evidence>
<evidence type="ECO:0000256" key="3">
    <source>
        <dbReference type="SAM" id="SignalP"/>
    </source>
</evidence>
<reference evidence="5" key="2">
    <citation type="submission" date="2025-09" db="UniProtKB">
        <authorList>
            <consortium name="Ensembl"/>
        </authorList>
    </citation>
    <scope>IDENTIFICATION</scope>
</reference>
<reference evidence="5" key="1">
    <citation type="submission" date="2025-08" db="UniProtKB">
        <authorList>
            <consortium name="Ensembl"/>
        </authorList>
    </citation>
    <scope>IDENTIFICATION</scope>
</reference>
<dbReference type="PRINTS" id="PR00179">
    <property type="entry name" value="LIPOCALIN"/>
</dbReference>
<protein>
    <submittedName>
        <fullName evidence="5">Prostaglandin D2 synthase a</fullName>
    </submittedName>
</protein>
<feature type="signal peptide" evidence="3">
    <location>
        <begin position="1"/>
        <end position="17"/>
    </location>
</feature>
<dbReference type="PROSITE" id="PS00213">
    <property type="entry name" value="LIPOCALIN"/>
    <property type="match status" value="1"/>
</dbReference>
<keyword evidence="6" id="KW-1185">Reference proteome</keyword>
<comment type="similarity">
    <text evidence="1 2">Belongs to the calycin superfamily. Lipocalin family.</text>
</comment>
<evidence type="ECO:0000313" key="5">
    <source>
        <dbReference type="Ensembl" id="ENSGMOP00000006921.2"/>
    </source>
</evidence>
<dbReference type="GeneTree" id="ENSGT01120000271921"/>
<sequence length="188" mass="21589">MNISVFVLMVCLIGVHADVQPQRDFNLQRFAGRWYRVGLAYDSPSFLPHKEKLRVTAGVIAPQPNGSVNLTMWAMRPSGCVSALYQYERTNTPGHYNYFSTRHNRTKDITVVETNYTEYALVLKNKRFDREYTQVALYGRTQKLRHEIIQKFRTFSTARGFPRDSIITPHVSENCPPSAPGNGHGRQH</sequence>
<gene>
    <name evidence="5" type="primary">ptgdsa</name>
</gene>
<dbReference type="InterPro" id="IPR000566">
    <property type="entry name" value="Lipocln_cytosolic_FA-bd_dom"/>
</dbReference>
<dbReference type="Gene3D" id="2.40.128.20">
    <property type="match status" value="1"/>
</dbReference>
<dbReference type="InterPro" id="IPR002345">
    <property type="entry name" value="Lipocalin"/>
</dbReference>